<dbReference type="HOGENOM" id="CLU_098425_0_0_1"/>
<evidence type="ECO:0000313" key="5">
    <source>
        <dbReference type="Proteomes" id="UP000008792"/>
    </source>
</evidence>
<keyword evidence="2" id="KW-1133">Transmembrane helix</keyword>
<protein>
    <recommendedName>
        <fullName evidence="3">LysM domain-containing protein</fullName>
    </recommendedName>
</protein>
<dbReference type="InterPro" id="IPR045030">
    <property type="entry name" value="LYSM1-4"/>
</dbReference>
<keyword evidence="2" id="KW-0472">Membrane</keyword>
<dbReference type="CDD" id="cd00118">
    <property type="entry name" value="LysM"/>
    <property type="match status" value="1"/>
</dbReference>
<dbReference type="FunCoup" id="B4LJG5">
    <property type="interactions" value="170"/>
</dbReference>
<dbReference type="AlphaFoldDB" id="B4LJG5"/>
<proteinExistence type="predicted"/>
<sequence length="273" mass="30630">MRRNVRQQQYNWENGQQDGMDDIFLRPAHESNEIMDLVQLANRSSNGNTKVSRSENTLEVKVQEGDTLQALALRFHCSVADIKRLNKIDRDNEIHARRIIRIPVTVHNVLLGASDVDALPCVHRSGNNSPRHNVDLEPAIERNPLEDARMMLDERLLVAAVNASGPVAGEVQPSTRRDGSKFYEGAHGYPDDEANMEQTLDDSAALLDDMLVDRHAPIVRPIPGPSLRAIDWSGSDCDMSWICLLIFILALCVVIPLVYVIYLAEHPHHNHTS</sequence>
<evidence type="ECO:0000256" key="1">
    <source>
        <dbReference type="SAM" id="MobiDB-lite"/>
    </source>
</evidence>
<gene>
    <name evidence="4" type="primary">Dvir\GJ20264</name>
    <name evidence="4" type="ORF">Dvir_GJ20264</name>
</gene>
<dbReference type="InParanoid" id="B4LJG5"/>
<dbReference type="PhylomeDB" id="B4LJG5"/>
<dbReference type="InterPro" id="IPR018392">
    <property type="entry name" value="LysM"/>
</dbReference>
<dbReference type="KEGG" id="dvi:6625943"/>
<dbReference type="Gene3D" id="3.10.350.10">
    <property type="entry name" value="LysM domain"/>
    <property type="match status" value="1"/>
</dbReference>
<reference evidence="4 5" key="1">
    <citation type="journal article" date="2007" name="Nature">
        <title>Evolution of genes and genomes on the Drosophila phylogeny.</title>
        <authorList>
            <consortium name="Drosophila 12 Genomes Consortium"/>
            <person name="Clark A.G."/>
            <person name="Eisen M.B."/>
            <person name="Smith D.R."/>
            <person name="Bergman C.M."/>
            <person name="Oliver B."/>
            <person name="Markow T.A."/>
            <person name="Kaufman T.C."/>
            <person name="Kellis M."/>
            <person name="Gelbart W."/>
            <person name="Iyer V.N."/>
            <person name="Pollard D.A."/>
            <person name="Sackton T.B."/>
            <person name="Larracuente A.M."/>
            <person name="Singh N.D."/>
            <person name="Abad J.P."/>
            <person name="Abt D.N."/>
            <person name="Adryan B."/>
            <person name="Aguade M."/>
            <person name="Akashi H."/>
            <person name="Anderson W.W."/>
            <person name="Aquadro C.F."/>
            <person name="Ardell D.H."/>
            <person name="Arguello R."/>
            <person name="Artieri C.G."/>
            <person name="Barbash D.A."/>
            <person name="Barker D."/>
            <person name="Barsanti P."/>
            <person name="Batterham P."/>
            <person name="Batzoglou S."/>
            <person name="Begun D."/>
            <person name="Bhutkar A."/>
            <person name="Blanco E."/>
            <person name="Bosak S.A."/>
            <person name="Bradley R.K."/>
            <person name="Brand A.D."/>
            <person name="Brent M.R."/>
            <person name="Brooks A.N."/>
            <person name="Brown R.H."/>
            <person name="Butlin R.K."/>
            <person name="Caggese C."/>
            <person name="Calvi B.R."/>
            <person name="Bernardo de Carvalho A."/>
            <person name="Caspi A."/>
            <person name="Castrezana S."/>
            <person name="Celniker S.E."/>
            <person name="Chang J.L."/>
            <person name="Chapple C."/>
            <person name="Chatterji S."/>
            <person name="Chinwalla A."/>
            <person name="Civetta A."/>
            <person name="Clifton S.W."/>
            <person name="Comeron J.M."/>
            <person name="Costello J.C."/>
            <person name="Coyne J.A."/>
            <person name="Daub J."/>
            <person name="David R.G."/>
            <person name="Delcher A.L."/>
            <person name="Delehaunty K."/>
            <person name="Do C.B."/>
            <person name="Ebling H."/>
            <person name="Edwards K."/>
            <person name="Eickbush T."/>
            <person name="Evans J.D."/>
            <person name="Filipski A."/>
            <person name="Findeiss S."/>
            <person name="Freyhult E."/>
            <person name="Fulton L."/>
            <person name="Fulton R."/>
            <person name="Garcia A.C."/>
            <person name="Gardiner A."/>
            <person name="Garfield D.A."/>
            <person name="Garvin B.E."/>
            <person name="Gibson G."/>
            <person name="Gilbert D."/>
            <person name="Gnerre S."/>
            <person name="Godfrey J."/>
            <person name="Good R."/>
            <person name="Gotea V."/>
            <person name="Gravely B."/>
            <person name="Greenberg A.J."/>
            <person name="Griffiths-Jones S."/>
            <person name="Gross S."/>
            <person name="Guigo R."/>
            <person name="Gustafson E.A."/>
            <person name="Haerty W."/>
            <person name="Hahn M.W."/>
            <person name="Halligan D.L."/>
            <person name="Halpern A.L."/>
            <person name="Halter G.M."/>
            <person name="Han M.V."/>
            <person name="Heger A."/>
            <person name="Hillier L."/>
            <person name="Hinrichs A.S."/>
            <person name="Holmes I."/>
            <person name="Hoskins R.A."/>
            <person name="Hubisz M.J."/>
            <person name="Hultmark D."/>
            <person name="Huntley M.A."/>
            <person name="Jaffe D.B."/>
            <person name="Jagadeeshan S."/>
            <person name="Jeck W.R."/>
            <person name="Johnson J."/>
            <person name="Jones C.D."/>
            <person name="Jordan W.C."/>
            <person name="Karpen G.H."/>
            <person name="Kataoka E."/>
            <person name="Keightley P.D."/>
            <person name="Kheradpour P."/>
            <person name="Kirkness E.F."/>
            <person name="Koerich L.B."/>
            <person name="Kristiansen K."/>
            <person name="Kudrna D."/>
            <person name="Kulathinal R.J."/>
            <person name="Kumar S."/>
            <person name="Kwok R."/>
            <person name="Lander E."/>
            <person name="Langley C.H."/>
            <person name="Lapoint R."/>
            <person name="Lazzaro B.P."/>
            <person name="Lee S.J."/>
            <person name="Levesque L."/>
            <person name="Li R."/>
            <person name="Lin C.F."/>
            <person name="Lin M.F."/>
            <person name="Lindblad-Toh K."/>
            <person name="Llopart A."/>
            <person name="Long M."/>
            <person name="Low L."/>
            <person name="Lozovsky E."/>
            <person name="Lu J."/>
            <person name="Luo M."/>
            <person name="Machado C.A."/>
            <person name="Makalowski W."/>
            <person name="Marzo M."/>
            <person name="Matsuda M."/>
            <person name="Matzkin L."/>
            <person name="McAllister B."/>
            <person name="McBride C.S."/>
            <person name="McKernan B."/>
            <person name="McKernan K."/>
            <person name="Mendez-Lago M."/>
            <person name="Minx P."/>
            <person name="Mollenhauer M.U."/>
            <person name="Montooth K."/>
            <person name="Mount S.M."/>
            <person name="Mu X."/>
            <person name="Myers E."/>
            <person name="Negre B."/>
            <person name="Newfeld S."/>
            <person name="Nielsen R."/>
            <person name="Noor M.A."/>
            <person name="O'Grady P."/>
            <person name="Pachter L."/>
            <person name="Papaceit M."/>
            <person name="Parisi M.J."/>
            <person name="Parisi M."/>
            <person name="Parts L."/>
            <person name="Pedersen J.S."/>
            <person name="Pesole G."/>
            <person name="Phillippy A.M."/>
            <person name="Ponting C.P."/>
            <person name="Pop M."/>
            <person name="Porcelli D."/>
            <person name="Powell J.R."/>
            <person name="Prohaska S."/>
            <person name="Pruitt K."/>
            <person name="Puig M."/>
            <person name="Quesneville H."/>
            <person name="Ram K.R."/>
            <person name="Rand D."/>
            <person name="Rasmussen M.D."/>
            <person name="Reed L.K."/>
            <person name="Reenan R."/>
            <person name="Reily A."/>
            <person name="Remington K.A."/>
            <person name="Rieger T.T."/>
            <person name="Ritchie M.G."/>
            <person name="Robin C."/>
            <person name="Rogers Y.H."/>
            <person name="Rohde C."/>
            <person name="Rozas J."/>
            <person name="Rubenfield M.J."/>
            <person name="Ruiz A."/>
            <person name="Russo S."/>
            <person name="Salzberg S.L."/>
            <person name="Sanchez-Gracia A."/>
            <person name="Saranga D.J."/>
            <person name="Sato H."/>
            <person name="Schaeffer S.W."/>
            <person name="Schatz M.C."/>
            <person name="Schlenke T."/>
            <person name="Schwartz R."/>
            <person name="Segarra C."/>
            <person name="Singh R.S."/>
            <person name="Sirot L."/>
            <person name="Sirota M."/>
            <person name="Sisneros N.B."/>
            <person name="Smith C.D."/>
            <person name="Smith T.F."/>
            <person name="Spieth J."/>
            <person name="Stage D.E."/>
            <person name="Stark A."/>
            <person name="Stephan W."/>
            <person name="Strausberg R.L."/>
            <person name="Strempel S."/>
            <person name="Sturgill D."/>
            <person name="Sutton G."/>
            <person name="Sutton G.G."/>
            <person name="Tao W."/>
            <person name="Teichmann S."/>
            <person name="Tobari Y.N."/>
            <person name="Tomimura Y."/>
            <person name="Tsolas J.M."/>
            <person name="Valente V.L."/>
            <person name="Venter E."/>
            <person name="Venter J.C."/>
            <person name="Vicario S."/>
            <person name="Vieira F.G."/>
            <person name="Vilella A.J."/>
            <person name="Villasante A."/>
            <person name="Walenz B."/>
            <person name="Wang J."/>
            <person name="Wasserman M."/>
            <person name="Watts T."/>
            <person name="Wilson D."/>
            <person name="Wilson R.K."/>
            <person name="Wing R.A."/>
            <person name="Wolfner M.F."/>
            <person name="Wong A."/>
            <person name="Wong G.K."/>
            <person name="Wu C.I."/>
            <person name="Wu G."/>
            <person name="Yamamoto D."/>
            <person name="Yang H.P."/>
            <person name="Yang S.P."/>
            <person name="Yorke J.A."/>
            <person name="Yoshida K."/>
            <person name="Zdobnov E."/>
            <person name="Zhang P."/>
            <person name="Zhang Y."/>
            <person name="Zimin A.V."/>
            <person name="Baldwin J."/>
            <person name="Abdouelleil A."/>
            <person name="Abdulkadir J."/>
            <person name="Abebe A."/>
            <person name="Abera B."/>
            <person name="Abreu J."/>
            <person name="Acer S.C."/>
            <person name="Aftuck L."/>
            <person name="Alexander A."/>
            <person name="An P."/>
            <person name="Anderson E."/>
            <person name="Anderson S."/>
            <person name="Arachi H."/>
            <person name="Azer M."/>
            <person name="Bachantsang P."/>
            <person name="Barry A."/>
            <person name="Bayul T."/>
            <person name="Berlin A."/>
            <person name="Bessette D."/>
            <person name="Bloom T."/>
            <person name="Blye J."/>
            <person name="Boguslavskiy L."/>
            <person name="Bonnet C."/>
            <person name="Boukhgalter B."/>
            <person name="Bourzgui I."/>
            <person name="Brown A."/>
            <person name="Cahill P."/>
            <person name="Channer S."/>
            <person name="Cheshatsang Y."/>
            <person name="Chuda L."/>
            <person name="Citroen M."/>
            <person name="Collymore A."/>
            <person name="Cooke P."/>
            <person name="Costello M."/>
            <person name="D'Aco K."/>
            <person name="Daza R."/>
            <person name="De Haan G."/>
            <person name="DeGray S."/>
            <person name="DeMaso C."/>
            <person name="Dhargay N."/>
            <person name="Dooley K."/>
            <person name="Dooley E."/>
            <person name="Doricent M."/>
            <person name="Dorje P."/>
            <person name="Dorjee K."/>
            <person name="Dupes A."/>
            <person name="Elong R."/>
            <person name="Falk J."/>
            <person name="Farina A."/>
            <person name="Faro S."/>
            <person name="Ferguson D."/>
            <person name="Fisher S."/>
            <person name="Foley C.D."/>
            <person name="Franke A."/>
            <person name="Friedrich D."/>
            <person name="Gadbois L."/>
            <person name="Gearin G."/>
            <person name="Gearin C.R."/>
            <person name="Giannoukos G."/>
            <person name="Goode T."/>
            <person name="Graham J."/>
            <person name="Grandbois E."/>
            <person name="Grewal S."/>
            <person name="Gyaltsen K."/>
            <person name="Hafez N."/>
            <person name="Hagos B."/>
            <person name="Hall J."/>
            <person name="Henson C."/>
            <person name="Hollinger A."/>
            <person name="Honan T."/>
            <person name="Huard M.D."/>
            <person name="Hughes L."/>
            <person name="Hurhula B."/>
            <person name="Husby M.E."/>
            <person name="Kamat A."/>
            <person name="Kanga B."/>
            <person name="Kashin S."/>
            <person name="Khazanovich D."/>
            <person name="Kisner P."/>
            <person name="Lance K."/>
            <person name="Lara M."/>
            <person name="Lee W."/>
            <person name="Lennon N."/>
            <person name="Letendre F."/>
            <person name="LeVine R."/>
            <person name="Lipovsky A."/>
            <person name="Liu X."/>
            <person name="Liu J."/>
            <person name="Liu S."/>
            <person name="Lokyitsang T."/>
            <person name="Lokyitsang Y."/>
            <person name="Lubonja R."/>
            <person name="Lui A."/>
            <person name="MacDonald P."/>
            <person name="Magnisalis V."/>
            <person name="Maru K."/>
            <person name="Matthews C."/>
            <person name="McCusker W."/>
            <person name="McDonough S."/>
            <person name="Mehta T."/>
            <person name="Meldrim J."/>
            <person name="Meneus L."/>
            <person name="Mihai O."/>
            <person name="Mihalev A."/>
            <person name="Mihova T."/>
            <person name="Mittelman R."/>
            <person name="Mlenga V."/>
            <person name="Montmayeur A."/>
            <person name="Mulrain L."/>
            <person name="Navidi A."/>
            <person name="Naylor J."/>
            <person name="Negash T."/>
            <person name="Nguyen T."/>
            <person name="Nguyen N."/>
            <person name="Nicol R."/>
            <person name="Norbu C."/>
            <person name="Norbu N."/>
            <person name="Novod N."/>
            <person name="O'Neill B."/>
            <person name="Osman S."/>
            <person name="Markiewicz E."/>
            <person name="Oyono O.L."/>
            <person name="Patti C."/>
            <person name="Phunkhang P."/>
            <person name="Pierre F."/>
            <person name="Priest M."/>
            <person name="Raghuraman S."/>
            <person name="Rege F."/>
            <person name="Reyes R."/>
            <person name="Rise C."/>
            <person name="Rogov P."/>
            <person name="Ross K."/>
            <person name="Ryan E."/>
            <person name="Settipalli S."/>
            <person name="Shea T."/>
            <person name="Sherpa N."/>
            <person name="Shi L."/>
            <person name="Shih D."/>
            <person name="Sparrow T."/>
            <person name="Spaulding J."/>
            <person name="Stalker J."/>
            <person name="Stange-Thomann N."/>
            <person name="Stavropoulos S."/>
            <person name="Stone C."/>
            <person name="Strader C."/>
            <person name="Tesfaye S."/>
            <person name="Thomson T."/>
            <person name="Thoulutsang Y."/>
            <person name="Thoulutsang D."/>
            <person name="Topham K."/>
            <person name="Topping I."/>
            <person name="Tsamla T."/>
            <person name="Vassiliev H."/>
            <person name="Vo A."/>
            <person name="Wangchuk T."/>
            <person name="Wangdi T."/>
            <person name="Weiand M."/>
            <person name="Wilkinson J."/>
            <person name="Wilson A."/>
            <person name="Yadav S."/>
            <person name="Young G."/>
            <person name="Yu Q."/>
            <person name="Zembek L."/>
            <person name="Zhong D."/>
            <person name="Zimmer A."/>
            <person name="Zwirko Z."/>
            <person name="Jaffe D.B."/>
            <person name="Alvarez P."/>
            <person name="Brockman W."/>
            <person name="Butler J."/>
            <person name="Chin C."/>
            <person name="Gnerre S."/>
            <person name="Grabherr M."/>
            <person name="Kleber M."/>
            <person name="Mauceli E."/>
            <person name="MacCallum I."/>
        </authorList>
    </citation>
    <scope>NUCLEOTIDE SEQUENCE [LARGE SCALE GENOMIC DNA]</scope>
    <source>
        <strain evidence="5">Tucson 15010-1051.87</strain>
    </source>
</reference>
<organism evidence="4 5">
    <name type="scientific">Drosophila virilis</name>
    <name type="common">Fruit fly</name>
    <dbReference type="NCBI Taxonomy" id="7244"/>
    <lineage>
        <taxon>Eukaryota</taxon>
        <taxon>Metazoa</taxon>
        <taxon>Ecdysozoa</taxon>
        <taxon>Arthropoda</taxon>
        <taxon>Hexapoda</taxon>
        <taxon>Insecta</taxon>
        <taxon>Pterygota</taxon>
        <taxon>Neoptera</taxon>
        <taxon>Endopterygota</taxon>
        <taxon>Diptera</taxon>
        <taxon>Brachycera</taxon>
        <taxon>Muscomorpha</taxon>
        <taxon>Ephydroidea</taxon>
        <taxon>Drosophilidae</taxon>
        <taxon>Drosophila</taxon>
    </lineage>
</organism>
<dbReference type="Pfam" id="PF01476">
    <property type="entry name" value="LysM"/>
    <property type="match status" value="1"/>
</dbReference>
<dbReference type="OMA" id="NDFSCNG"/>
<keyword evidence="5" id="KW-1185">Reference proteome</keyword>
<name>B4LJG5_DROVI</name>
<dbReference type="STRING" id="7244.B4LJG5"/>
<evidence type="ECO:0000256" key="2">
    <source>
        <dbReference type="SAM" id="Phobius"/>
    </source>
</evidence>
<dbReference type="Proteomes" id="UP000008792">
    <property type="component" value="Unassembled WGS sequence"/>
</dbReference>
<dbReference type="InterPro" id="IPR036779">
    <property type="entry name" value="LysM_dom_sf"/>
</dbReference>
<evidence type="ECO:0000313" key="4">
    <source>
        <dbReference type="EMBL" id="EDW61533.1"/>
    </source>
</evidence>
<feature type="domain" description="LysM" evidence="3">
    <location>
        <begin position="58"/>
        <end position="102"/>
    </location>
</feature>
<dbReference type="PANTHER" id="PTHR20932:SF13">
    <property type="entry name" value="LD36653P"/>
    <property type="match status" value="1"/>
</dbReference>
<keyword evidence="2" id="KW-0812">Transmembrane</keyword>
<feature type="transmembrane region" description="Helical" evidence="2">
    <location>
        <begin position="241"/>
        <end position="264"/>
    </location>
</feature>
<dbReference type="SMART" id="SM00257">
    <property type="entry name" value="LysM"/>
    <property type="match status" value="1"/>
</dbReference>
<accession>B4LJG5</accession>
<evidence type="ECO:0000259" key="3">
    <source>
        <dbReference type="PROSITE" id="PS51782"/>
    </source>
</evidence>
<dbReference type="OrthoDB" id="538216at2759"/>
<dbReference type="PANTHER" id="PTHR20932">
    <property type="entry name" value="LYSM AND PUTATIVE PEPTIDOGLYCAN-BINDING DOMAIN-CONTAINING PROTEIN"/>
    <property type="match status" value="1"/>
</dbReference>
<dbReference type="EMBL" id="CH940648">
    <property type="protein sequence ID" value="EDW61533.1"/>
    <property type="molecule type" value="Genomic_DNA"/>
</dbReference>
<feature type="region of interest" description="Disordered" evidence="1">
    <location>
        <begin position="168"/>
        <end position="193"/>
    </location>
</feature>
<dbReference type="eggNOG" id="KOG2850">
    <property type="taxonomic scope" value="Eukaryota"/>
</dbReference>
<dbReference type="SUPFAM" id="SSF54106">
    <property type="entry name" value="LysM domain"/>
    <property type="match status" value="1"/>
</dbReference>
<dbReference type="PROSITE" id="PS51782">
    <property type="entry name" value="LYSM"/>
    <property type="match status" value="1"/>
</dbReference>